<dbReference type="Proteomes" id="UP000887116">
    <property type="component" value="Unassembled WGS sequence"/>
</dbReference>
<sequence>VQACNALGCGNWSEPLEGTTSDGSWKNGHLSFGELYKLMKTL</sequence>
<organism evidence="1 2">
    <name type="scientific">Trichonephila clavata</name>
    <name type="common">Joro spider</name>
    <name type="synonym">Nephila clavata</name>
    <dbReference type="NCBI Taxonomy" id="2740835"/>
    <lineage>
        <taxon>Eukaryota</taxon>
        <taxon>Metazoa</taxon>
        <taxon>Ecdysozoa</taxon>
        <taxon>Arthropoda</taxon>
        <taxon>Chelicerata</taxon>
        <taxon>Arachnida</taxon>
        <taxon>Araneae</taxon>
        <taxon>Araneomorphae</taxon>
        <taxon>Entelegynae</taxon>
        <taxon>Araneoidea</taxon>
        <taxon>Nephilidae</taxon>
        <taxon>Trichonephila</taxon>
    </lineage>
</organism>
<keyword evidence="2" id="KW-1185">Reference proteome</keyword>
<dbReference type="EMBL" id="BMAO01015049">
    <property type="protein sequence ID" value="GFQ98961.1"/>
    <property type="molecule type" value="Genomic_DNA"/>
</dbReference>
<protein>
    <submittedName>
        <fullName evidence="1">Uncharacterized protein</fullName>
    </submittedName>
</protein>
<evidence type="ECO:0000313" key="1">
    <source>
        <dbReference type="EMBL" id="GFQ98961.1"/>
    </source>
</evidence>
<gene>
    <name evidence="1" type="ORF">TNCT_95241</name>
</gene>
<comment type="caution">
    <text evidence="1">The sequence shown here is derived from an EMBL/GenBank/DDBJ whole genome shotgun (WGS) entry which is preliminary data.</text>
</comment>
<reference evidence="1" key="1">
    <citation type="submission" date="2020-07" db="EMBL/GenBank/DDBJ databases">
        <title>Multicomponent nature underlies the extraordinary mechanical properties of spider dragline silk.</title>
        <authorList>
            <person name="Kono N."/>
            <person name="Nakamura H."/>
            <person name="Mori M."/>
            <person name="Yoshida Y."/>
            <person name="Ohtoshi R."/>
            <person name="Malay A.D."/>
            <person name="Moran D.A.P."/>
            <person name="Tomita M."/>
            <person name="Numata K."/>
            <person name="Arakawa K."/>
        </authorList>
    </citation>
    <scope>NUCLEOTIDE SEQUENCE</scope>
</reference>
<evidence type="ECO:0000313" key="2">
    <source>
        <dbReference type="Proteomes" id="UP000887116"/>
    </source>
</evidence>
<accession>A0A8X6L826</accession>
<dbReference type="AlphaFoldDB" id="A0A8X6L826"/>
<feature type="non-terminal residue" evidence="1">
    <location>
        <position position="42"/>
    </location>
</feature>
<name>A0A8X6L826_TRICU</name>
<proteinExistence type="predicted"/>